<evidence type="ECO:0000259" key="7">
    <source>
        <dbReference type="PROSITE" id="PS50948"/>
    </source>
</evidence>
<dbReference type="InterPro" id="IPR036426">
    <property type="entry name" value="Bulb-type_lectin_dom_sf"/>
</dbReference>
<dbReference type="InterPro" id="IPR035446">
    <property type="entry name" value="SLSG/EP1"/>
</dbReference>
<dbReference type="CDD" id="cd01098">
    <property type="entry name" value="PAN_AP_plant"/>
    <property type="match status" value="1"/>
</dbReference>
<evidence type="ECO:0000313" key="8">
    <source>
        <dbReference type="EMBL" id="KAJ9566237.1"/>
    </source>
</evidence>
<dbReference type="EMBL" id="JARYMX010000001">
    <property type="protein sequence ID" value="KAJ9566237.1"/>
    <property type="molecule type" value="Genomic_DNA"/>
</dbReference>
<proteinExistence type="predicted"/>
<feature type="domain" description="Apple" evidence="7">
    <location>
        <begin position="336"/>
        <end position="422"/>
    </location>
</feature>
<protein>
    <submittedName>
        <fullName evidence="8">Uncharacterized protein</fullName>
    </submittedName>
</protein>
<evidence type="ECO:0000256" key="2">
    <source>
        <dbReference type="ARBA" id="ARBA00022729"/>
    </source>
</evidence>
<keyword evidence="9" id="KW-1185">Reference proteome</keyword>
<feature type="domain" description="Bulb-type lectin" evidence="6">
    <location>
        <begin position="22"/>
        <end position="145"/>
    </location>
</feature>
<name>A0AA38WM51_9ASTR</name>
<evidence type="ECO:0000256" key="3">
    <source>
        <dbReference type="ARBA" id="ARBA00023157"/>
    </source>
</evidence>
<dbReference type="PANTHER" id="PTHR32444">
    <property type="entry name" value="BULB-TYPE LECTIN DOMAIN-CONTAINING PROTEIN"/>
    <property type="match status" value="1"/>
</dbReference>
<keyword evidence="3" id="KW-1015">Disulfide bond</keyword>
<keyword evidence="4" id="KW-0325">Glycoprotein</keyword>
<dbReference type="CDD" id="cd00028">
    <property type="entry name" value="B_lectin"/>
    <property type="match status" value="1"/>
</dbReference>
<dbReference type="InterPro" id="IPR000858">
    <property type="entry name" value="S_locus_glycoprot_dom"/>
</dbReference>
<dbReference type="PANTHER" id="PTHR32444:SF118">
    <property type="entry name" value="OS09G0551150 PROTEIN"/>
    <property type="match status" value="1"/>
</dbReference>
<dbReference type="PROSITE" id="PS50927">
    <property type="entry name" value="BULB_LECTIN"/>
    <property type="match status" value="1"/>
</dbReference>
<organism evidence="8 9">
    <name type="scientific">Centaurea solstitialis</name>
    <name type="common">yellow star-thistle</name>
    <dbReference type="NCBI Taxonomy" id="347529"/>
    <lineage>
        <taxon>Eukaryota</taxon>
        <taxon>Viridiplantae</taxon>
        <taxon>Streptophyta</taxon>
        <taxon>Embryophyta</taxon>
        <taxon>Tracheophyta</taxon>
        <taxon>Spermatophyta</taxon>
        <taxon>Magnoliopsida</taxon>
        <taxon>eudicotyledons</taxon>
        <taxon>Gunneridae</taxon>
        <taxon>Pentapetalae</taxon>
        <taxon>asterids</taxon>
        <taxon>campanulids</taxon>
        <taxon>Asterales</taxon>
        <taxon>Asteraceae</taxon>
        <taxon>Carduoideae</taxon>
        <taxon>Cardueae</taxon>
        <taxon>Centaureinae</taxon>
        <taxon>Centaurea</taxon>
    </lineage>
</organism>
<dbReference type="PROSITE" id="PS50948">
    <property type="entry name" value="PAN"/>
    <property type="match status" value="1"/>
</dbReference>
<gene>
    <name evidence="8" type="ORF">OSB04_002203</name>
</gene>
<evidence type="ECO:0000256" key="1">
    <source>
        <dbReference type="ARBA" id="ARBA00003061"/>
    </source>
</evidence>
<dbReference type="SMART" id="SM00108">
    <property type="entry name" value="B_lectin"/>
    <property type="match status" value="1"/>
</dbReference>
<dbReference type="FunFam" id="2.90.10.10:FF:000001">
    <property type="entry name" value="G-type lectin S-receptor-like serine/threonine-protein kinase"/>
    <property type="match status" value="1"/>
</dbReference>
<dbReference type="AlphaFoldDB" id="A0AA38WM51"/>
<dbReference type="SMART" id="SM00473">
    <property type="entry name" value="PAN_AP"/>
    <property type="match status" value="1"/>
</dbReference>
<dbReference type="SUPFAM" id="SSF51110">
    <property type="entry name" value="alpha-D-mannose-specific plant lectins"/>
    <property type="match status" value="1"/>
</dbReference>
<dbReference type="GO" id="GO:0048544">
    <property type="term" value="P:recognition of pollen"/>
    <property type="evidence" value="ECO:0007669"/>
    <property type="project" value="InterPro"/>
</dbReference>
<evidence type="ECO:0000256" key="4">
    <source>
        <dbReference type="ARBA" id="ARBA00023180"/>
    </source>
</evidence>
<comment type="caution">
    <text evidence="8">The sequence shown here is derived from an EMBL/GenBank/DDBJ whole genome shotgun (WGS) entry which is preliminary data.</text>
</comment>
<evidence type="ECO:0000256" key="5">
    <source>
        <dbReference type="SAM" id="SignalP"/>
    </source>
</evidence>
<feature type="chain" id="PRO_5041392780" evidence="5">
    <location>
        <begin position="22"/>
        <end position="443"/>
    </location>
</feature>
<keyword evidence="2 5" id="KW-0732">Signal</keyword>
<reference evidence="8" key="1">
    <citation type="submission" date="2023-03" db="EMBL/GenBank/DDBJ databases">
        <title>Chromosome-scale reference genome and RAD-based genetic map of yellow starthistle (Centaurea solstitialis) reveal putative structural variation and QTLs associated with invader traits.</title>
        <authorList>
            <person name="Reatini B."/>
            <person name="Cang F.A."/>
            <person name="Jiang Q."/>
            <person name="Mckibben M.T.W."/>
            <person name="Barker M.S."/>
            <person name="Rieseberg L.H."/>
            <person name="Dlugosch K.M."/>
        </authorList>
    </citation>
    <scope>NUCLEOTIDE SEQUENCE</scope>
    <source>
        <strain evidence="8">CAN-66</strain>
        <tissue evidence="8">Leaf</tissue>
    </source>
</reference>
<dbReference type="Pfam" id="PF01453">
    <property type="entry name" value="B_lectin"/>
    <property type="match status" value="1"/>
</dbReference>
<dbReference type="Gene3D" id="2.90.10.10">
    <property type="entry name" value="Bulb-type lectin domain"/>
    <property type="match status" value="1"/>
</dbReference>
<accession>A0AA38WM51</accession>
<dbReference type="Pfam" id="PF00954">
    <property type="entry name" value="S_locus_glycop"/>
    <property type="match status" value="1"/>
</dbReference>
<evidence type="ECO:0000313" key="9">
    <source>
        <dbReference type="Proteomes" id="UP001172457"/>
    </source>
</evidence>
<sequence length="443" mass="49625">MGIMGIAFLYILIISLQHCRATDTLTKDGQISLEQTLVSANQAFELGFFNPGNSTKRYIGIWYKDVPERKVIWVANRENPLSVSDTNSSLTIGNDGNLRIQDGEGNIIWSTNVKVQFNETTAKLTDNGDLTLNDTISGSILWESFDYPSNSLLPGMKLGTKGKTQGTSLLTSWKSDDDPAPGEFVLGLSAEQPPEAFIWHGSKPYLRGGPWGGGKFIGIPEQDSGYSNVVSLMPENPQEGAYLTINRYNSSHIRWLYLKPDGVLQLNYWDVDHNIDTNWEAPQGPCDIYGYCGAFAFCTDKSSTCECLRGFVPRSKDEWNKGNWTRGCVRQSELLCEKYGSSLASGKTKPDKFSMLRRVKLPDHHQYFPYISTNECQRLCLDNCSCKAYSYVEGIYCMIWTKDLMDIQQFSSGGQNLFLRLAYVESGKSKFLLRTKLGSFGLV</sequence>
<evidence type="ECO:0000259" key="6">
    <source>
        <dbReference type="PROSITE" id="PS50927"/>
    </source>
</evidence>
<dbReference type="PIRSF" id="PIRSF002686">
    <property type="entry name" value="SLG"/>
    <property type="match status" value="1"/>
</dbReference>
<dbReference type="Proteomes" id="UP001172457">
    <property type="component" value="Chromosome 1"/>
</dbReference>
<dbReference type="Pfam" id="PF08276">
    <property type="entry name" value="PAN_2"/>
    <property type="match status" value="1"/>
</dbReference>
<dbReference type="InterPro" id="IPR003609">
    <property type="entry name" value="Pan_app"/>
</dbReference>
<dbReference type="InterPro" id="IPR001480">
    <property type="entry name" value="Bulb-type_lectin_dom"/>
</dbReference>
<comment type="function">
    <text evidence="1">Involved in sporophytic self-incompatibility system (the inability of flowering plants to achieve self-fertilization).</text>
</comment>
<feature type="signal peptide" evidence="5">
    <location>
        <begin position="1"/>
        <end position="21"/>
    </location>
</feature>